<accession>B6TR87</accession>
<evidence type="ECO:0000256" key="2">
    <source>
        <dbReference type="ARBA" id="ARBA00022473"/>
    </source>
</evidence>
<keyword evidence="2" id="KW-0217">Developmental protein</keyword>
<dbReference type="EMBL" id="EU967502">
    <property type="protein sequence ID" value="ACG39620.1"/>
    <property type="molecule type" value="mRNA"/>
</dbReference>
<comment type="subcellular location">
    <subcellularLocation>
        <location evidence="1">Cell membrane</location>
        <topology evidence="1">Single-pass membrane protein</topology>
    </subcellularLocation>
</comment>
<evidence type="ECO:0000313" key="9">
    <source>
        <dbReference type="EMBL" id="ACG39620.1"/>
    </source>
</evidence>
<protein>
    <submittedName>
        <fullName evidence="9">Uncharacterized protein</fullName>
    </submittedName>
</protein>
<dbReference type="GO" id="GO:0048367">
    <property type="term" value="P:shoot system development"/>
    <property type="evidence" value="ECO:0007669"/>
    <property type="project" value="UniProtKB-ARBA"/>
</dbReference>
<keyword evidence="5" id="KW-1133">Transmembrane helix</keyword>
<dbReference type="GO" id="GO:0008285">
    <property type="term" value="P:negative regulation of cell population proliferation"/>
    <property type="evidence" value="ECO:0007669"/>
    <property type="project" value="InterPro"/>
</dbReference>
<keyword evidence="6" id="KW-0472">Membrane</keyword>
<feature type="compositionally biased region" description="Acidic residues" evidence="8">
    <location>
        <begin position="36"/>
        <end position="45"/>
    </location>
</feature>
<dbReference type="InterPro" id="IPR012552">
    <property type="entry name" value="DVL"/>
</dbReference>
<dbReference type="AlphaFoldDB" id="B6TR87"/>
<dbReference type="ExpressionAtlas" id="B6TR87">
    <property type="expression patterns" value="baseline and differential"/>
</dbReference>
<evidence type="ECO:0000256" key="6">
    <source>
        <dbReference type="ARBA" id="ARBA00023136"/>
    </source>
</evidence>
<name>B6TR87_MAIZE</name>
<sequence length="89" mass="10479">MKLLTRKKKEKPNTGEEGLGSRRKERENRVQLQAEAEAEEEEEDAAAPRRRLRRSVSMGSRLASAAREQRARLYIMRRCVSMLVRWKHD</sequence>
<comment type="similarity">
    <text evidence="7">Belongs to the DVL/RTFL small polypeptides family.</text>
</comment>
<evidence type="ECO:0000256" key="7">
    <source>
        <dbReference type="ARBA" id="ARBA00024340"/>
    </source>
</evidence>
<organism evidence="9">
    <name type="scientific">Zea mays</name>
    <name type="common">Maize</name>
    <dbReference type="NCBI Taxonomy" id="4577"/>
    <lineage>
        <taxon>Eukaryota</taxon>
        <taxon>Viridiplantae</taxon>
        <taxon>Streptophyta</taxon>
        <taxon>Embryophyta</taxon>
        <taxon>Tracheophyta</taxon>
        <taxon>Spermatophyta</taxon>
        <taxon>Magnoliopsida</taxon>
        <taxon>Liliopsida</taxon>
        <taxon>Poales</taxon>
        <taxon>Poaceae</taxon>
        <taxon>PACMAD clade</taxon>
        <taxon>Panicoideae</taxon>
        <taxon>Andropogonodae</taxon>
        <taxon>Andropogoneae</taxon>
        <taxon>Tripsacinae</taxon>
        <taxon>Zea</taxon>
    </lineage>
</organism>
<proteinExistence type="evidence at transcript level"/>
<evidence type="ECO:0000256" key="4">
    <source>
        <dbReference type="ARBA" id="ARBA00022692"/>
    </source>
</evidence>
<dbReference type="InterPro" id="IPR051525">
    <property type="entry name" value="DVL_RTFL_regulatory"/>
</dbReference>
<keyword evidence="4" id="KW-0812">Transmembrane</keyword>
<evidence type="ECO:0000256" key="5">
    <source>
        <dbReference type="ARBA" id="ARBA00022989"/>
    </source>
</evidence>
<keyword evidence="3" id="KW-1003">Cell membrane</keyword>
<dbReference type="GO" id="GO:0005886">
    <property type="term" value="C:plasma membrane"/>
    <property type="evidence" value="ECO:0007669"/>
    <property type="project" value="UniProtKB-SubCell"/>
</dbReference>
<reference evidence="9" key="1">
    <citation type="journal article" date="2009" name="Plant Mol. Biol.">
        <title>Insights into corn genes derived from large-scale cDNA sequencing.</title>
        <authorList>
            <person name="Alexandrov N.N."/>
            <person name="Brover V.V."/>
            <person name="Freidin S."/>
            <person name="Troukhan M.E."/>
            <person name="Tatarinova T.V."/>
            <person name="Zhang H."/>
            <person name="Swaller T.J."/>
            <person name="Lu Y.P."/>
            <person name="Bouck J."/>
            <person name="Flavell R.B."/>
            <person name="Feldmann K.A."/>
        </authorList>
    </citation>
    <scope>NUCLEOTIDE SEQUENCE</scope>
</reference>
<feature type="compositionally biased region" description="Basic and acidic residues" evidence="8">
    <location>
        <begin position="11"/>
        <end position="29"/>
    </location>
</feature>
<evidence type="ECO:0000256" key="3">
    <source>
        <dbReference type="ARBA" id="ARBA00022475"/>
    </source>
</evidence>
<evidence type="ECO:0000256" key="1">
    <source>
        <dbReference type="ARBA" id="ARBA00004162"/>
    </source>
</evidence>
<feature type="region of interest" description="Disordered" evidence="8">
    <location>
        <begin position="1"/>
        <end position="67"/>
    </location>
</feature>
<dbReference type="PANTHER" id="PTHR33102">
    <property type="entry name" value="DVL19-RELATED-RELATED"/>
    <property type="match status" value="1"/>
</dbReference>
<feature type="compositionally biased region" description="Basic residues" evidence="8">
    <location>
        <begin position="1"/>
        <end position="10"/>
    </location>
</feature>
<evidence type="ECO:0000256" key="8">
    <source>
        <dbReference type="SAM" id="MobiDB-lite"/>
    </source>
</evidence>
<dbReference type="Pfam" id="PF08137">
    <property type="entry name" value="DVL"/>
    <property type="match status" value="1"/>
</dbReference>